<proteinExistence type="predicted"/>
<feature type="domain" description="DUF2382" evidence="1">
    <location>
        <begin position="18"/>
        <end position="128"/>
    </location>
</feature>
<sequence>MGSSSHNGEHPEKQEEILHLAEEKLNVKREKVVDGRVTVRRHTSTHDEPVNLLLRRENVEVTHVPKNERIASMPDIREEEGVLIVPVVEEEVEVIRRLVLREELHIRRTEEQVPWEERVSLRKQHVEIDREEGDT</sequence>
<comment type="caution">
    <text evidence="2">The sequence shown here is derived from an EMBL/GenBank/DDBJ whole genome shotgun (WGS) entry which is preliminary data.</text>
</comment>
<dbReference type="Proteomes" id="UP000192769">
    <property type="component" value="Unassembled WGS sequence"/>
</dbReference>
<protein>
    <recommendedName>
        <fullName evidence="1">DUF2382 domain-containing protein</fullName>
    </recommendedName>
</protein>
<dbReference type="AlphaFoldDB" id="A0A1V9D9R8"/>
<dbReference type="EMBL" id="MWUE01000033">
    <property type="protein sequence ID" value="OQP30630.1"/>
    <property type="molecule type" value="Genomic_DNA"/>
</dbReference>
<evidence type="ECO:0000259" key="1">
    <source>
        <dbReference type="Pfam" id="PF09557"/>
    </source>
</evidence>
<name>A0A1V9D9R8_9GAMM</name>
<evidence type="ECO:0000313" key="2">
    <source>
        <dbReference type="EMBL" id="OQP30630.1"/>
    </source>
</evidence>
<dbReference type="OrthoDB" id="6539772at2"/>
<gene>
    <name evidence="2" type="ORF">B2J69_20540</name>
</gene>
<evidence type="ECO:0000313" key="3">
    <source>
        <dbReference type="Proteomes" id="UP000192769"/>
    </source>
</evidence>
<accession>A0A1V9D9R8</accession>
<organism evidence="2 3">
    <name type="scientific">Pantoea latae</name>
    <dbReference type="NCBI Taxonomy" id="1964541"/>
    <lineage>
        <taxon>Bacteria</taxon>
        <taxon>Pseudomonadati</taxon>
        <taxon>Pseudomonadota</taxon>
        <taxon>Gammaproteobacteria</taxon>
        <taxon>Enterobacterales</taxon>
        <taxon>Erwiniaceae</taxon>
        <taxon>Pantoea</taxon>
    </lineage>
</organism>
<keyword evidence="3" id="KW-1185">Reference proteome</keyword>
<dbReference type="InterPro" id="IPR019060">
    <property type="entry name" value="DUF2382"/>
</dbReference>
<reference evidence="2 3" key="1">
    <citation type="submission" date="2017-02" db="EMBL/GenBank/DDBJ databases">
        <title>Whole genome shotgun sequence of Pantoea agglomerans strain AS1 isolated from a cycad, Zamia floridana in Central Florida, USA.</title>
        <authorList>
            <person name="Lata P."/>
            <person name="Govindarajan S."/>
            <person name="Qi F."/>
            <person name="Li J.-L."/>
            <person name="Maurya S.K."/>
            <person name="Sahoo M.K."/>
        </authorList>
    </citation>
    <scope>NUCLEOTIDE SEQUENCE [LARGE SCALE GENOMIC DNA]</scope>
    <source>
        <strain evidence="2 3">AS1</strain>
    </source>
</reference>
<dbReference type="Pfam" id="PF09557">
    <property type="entry name" value="DUF2382"/>
    <property type="match status" value="1"/>
</dbReference>
<dbReference type="RefSeq" id="WP_081141858.1">
    <property type="nucleotide sequence ID" value="NZ_MWUE01000033.1"/>
</dbReference>